<dbReference type="EMBL" id="DS231620">
    <property type="protein sequence ID" value="EDU49559.1"/>
    <property type="molecule type" value="Genomic_DNA"/>
</dbReference>
<sequence>MQVTCDLDQDVLASRFDTAGTPNGQWALIFLASSPSRWESRSCNLIDACDMWSLLQVLVKTPSADGKYDV</sequence>
<evidence type="ECO:0000313" key="1">
    <source>
        <dbReference type="EMBL" id="EDU49559.1"/>
    </source>
</evidence>
<dbReference type="HOGENOM" id="CLU_2759043_0_0_1"/>
<organism evidence="1 2">
    <name type="scientific">Pyrenophora tritici-repentis (strain Pt-1C-BFP)</name>
    <name type="common">Wheat tan spot fungus</name>
    <name type="synonym">Drechslera tritici-repentis</name>
    <dbReference type="NCBI Taxonomy" id="426418"/>
    <lineage>
        <taxon>Eukaryota</taxon>
        <taxon>Fungi</taxon>
        <taxon>Dikarya</taxon>
        <taxon>Ascomycota</taxon>
        <taxon>Pezizomycotina</taxon>
        <taxon>Dothideomycetes</taxon>
        <taxon>Pleosporomycetidae</taxon>
        <taxon>Pleosporales</taxon>
        <taxon>Pleosporineae</taxon>
        <taxon>Pleosporaceae</taxon>
        <taxon>Pyrenophora</taxon>
    </lineage>
</organism>
<protein>
    <submittedName>
        <fullName evidence="1">Uncharacterized protein</fullName>
    </submittedName>
</protein>
<gene>
    <name evidence="1" type="ORF">PTRG_06639</name>
</gene>
<proteinExistence type="predicted"/>
<dbReference type="Proteomes" id="UP000001471">
    <property type="component" value="Unassembled WGS sequence"/>
</dbReference>
<evidence type="ECO:0000313" key="2">
    <source>
        <dbReference type="Proteomes" id="UP000001471"/>
    </source>
</evidence>
<name>B2W9I1_PYRTR</name>
<reference evidence="2" key="1">
    <citation type="journal article" date="2013" name="G3 (Bethesda)">
        <title>Comparative genomics of a plant-pathogenic fungus, Pyrenophora tritici-repentis, reveals transduplication and the impact of repeat elements on pathogenicity and population divergence.</title>
        <authorList>
            <person name="Manning V.A."/>
            <person name="Pandelova I."/>
            <person name="Dhillon B."/>
            <person name="Wilhelm L.J."/>
            <person name="Goodwin S.B."/>
            <person name="Berlin A.M."/>
            <person name="Figueroa M."/>
            <person name="Freitag M."/>
            <person name="Hane J.K."/>
            <person name="Henrissat B."/>
            <person name="Holman W.H."/>
            <person name="Kodira C.D."/>
            <person name="Martin J."/>
            <person name="Oliver R.P."/>
            <person name="Robbertse B."/>
            <person name="Schackwitz W."/>
            <person name="Schwartz D.C."/>
            <person name="Spatafora J.W."/>
            <person name="Turgeon B.G."/>
            <person name="Yandava C."/>
            <person name="Young S."/>
            <person name="Zhou S."/>
            <person name="Zeng Q."/>
            <person name="Grigoriev I.V."/>
            <person name="Ma L.-J."/>
            <person name="Ciuffetti L.M."/>
        </authorList>
    </citation>
    <scope>NUCLEOTIDE SEQUENCE [LARGE SCALE GENOMIC DNA]</scope>
    <source>
        <strain evidence="2">Pt-1C-BFP</strain>
    </source>
</reference>
<dbReference type="AlphaFoldDB" id="B2W9I1"/>
<dbReference type="InParanoid" id="B2W9I1"/>
<accession>B2W9I1</accession>